<dbReference type="Proteomes" id="UP000254701">
    <property type="component" value="Unassembled WGS sequence"/>
</dbReference>
<gene>
    <name evidence="1" type="ORF">NCTC10684_05474</name>
</gene>
<accession>A0A381IME6</accession>
<evidence type="ECO:0000313" key="2">
    <source>
        <dbReference type="Proteomes" id="UP000254701"/>
    </source>
</evidence>
<protein>
    <submittedName>
        <fullName evidence="1">Uncharacterized protein</fullName>
    </submittedName>
</protein>
<evidence type="ECO:0000313" key="1">
    <source>
        <dbReference type="EMBL" id="SUY29242.1"/>
    </source>
</evidence>
<organism evidence="1 2">
    <name type="scientific">Aminobacter aminovorans</name>
    <name type="common">Chelatobacter heintzii</name>
    <dbReference type="NCBI Taxonomy" id="83263"/>
    <lineage>
        <taxon>Bacteria</taxon>
        <taxon>Pseudomonadati</taxon>
        <taxon>Pseudomonadota</taxon>
        <taxon>Alphaproteobacteria</taxon>
        <taxon>Hyphomicrobiales</taxon>
        <taxon>Phyllobacteriaceae</taxon>
        <taxon>Aminobacter</taxon>
    </lineage>
</organism>
<proteinExistence type="predicted"/>
<reference evidence="1 2" key="1">
    <citation type="submission" date="2018-06" db="EMBL/GenBank/DDBJ databases">
        <authorList>
            <consortium name="Pathogen Informatics"/>
            <person name="Doyle S."/>
        </authorList>
    </citation>
    <scope>NUCLEOTIDE SEQUENCE [LARGE SCALE GENOMIC DNA]</scope>
    <source>
        <strain evidence="1 2">NCTC10684</strain>
    </source>
</reference>
<name>A0A381IME6_AMIAI</name>
<dbReference type="AlphaFoldDB" id="A0A381IME6"/>
<sequence length="34" mass="3913">MALKEIEVEAFECRSRATVVERCVYDPGGERVRI</sequence>
<dbReference type="EMBL" id="UFSM01000003">
    <property type="protein sequence ID" value="SUY29242.1"/>
    <property type="molecule type" value="Genomic_DNA"/>
</dbReference>